<dbReference type="AlphaFoldDB" id="A0A445JP63"/>
<keyword evidence="5 7" id="KW-1133">Transmembrane helix</keyword>
<proteinExistence type="inferred from homology"/>
<keyword evidence="9" id="KW-1185">Reference proteome</keyword>
<dbReference type="InterPro" id="IPR013174">
    <property type="entry name" value="DPM3"/>
</dbReference>
<keyword evidence="4 7" id="KW-0256">Endoplasmic reticulum</keyword>
<gene>
    <name evidence="8" type="ORF">D0Y65_022567</name>
</gene>
<feature type="transmembrane region" description="Helical" evidence="7">
    <location>
        <begin position="7"/>
        <end position="27"/>
    </location>
</feature>
<sequence>MKHIVKILTLVMAITALWVGLLQTSMIPCSHTWLLPIYFVVSLGCYGLLMVGVGLMNFPTCPQEALLLQKIIMDKCWIHDVAKLKRLFLDIIQIWFADCGMSPKKVAYFASFQDIVEAKEYLKQKGVDVSSS</sequence>
<organism evidence="8 9">
    <name type="scientific">Glycine soja</name>
    <name type="common">Wild soybean</name>
    <dbReference type="NCBI Taxonomy" id="3848"/>
    <lineage>
        <taxon>Eukaryota</taxon>
        <taxon>Viridiplantae</taxon>
        <taxon>Streptophyta</taxon>
        <taxon>Embryophyta</taxon>
        <taxon>Tracheophyta</taxon>
        <taxon>Spermatophyta</taxon>
        <taxon>Magnoliopsida</taxon>
        <taxon>eudicotyledons</taxon>
        <taxon>Gunneridae</taxon>
        <taxon>Pentapetalae</taxon>
        <taxon>rosids</taxon>
        <taxon>fabids</taxon>
        <taxon>Fabales</taxon>
        <taxon>Fabaceae</taxon>
        <taxon>Papilionoideae</taxon>
        <taxon>50 kb inversion clade</taxon>
        <taxon>NPAAA clade</taxon>
        <taxon>indigoferoid/millettioid clade</taxon>
        <taxon>Phaseoleae</taxon>
        <taxon>Glycine</taxon>
        <taxon>Glycine subgen. Soja</taxon>
    </lineage>
</organism>
<dbReference type="EMBL" id="QZWG01000008">
    <property type="protein sequence ID" value="RZC00264.1"/>
    <property type="molecule type" value="Genomic_DNA"/>
</dbReference>
<evidence type="ECO:0000256" key="6">
    <source>
        <dbReference type="ARBA" id="ARBA00023136"/>
    </source>
</evidence>
<dbReference type="PANTHER" id="PTHR16433:SF0">
    <property type="entry name" value="DOLICHOL-PHOSPHATE MANNOSYLTRANSFERASE SUBUNIT 3"/>
    <property type="match status" value="1"/>
</dbReference>
<protein>
    <recommendedName>
        <fullName evidence="7">Dolichol-phosphate mannosyltransferase subunit 3</fullName>
    </recommendedName>
</protein>
<name>A0A445JP63_GLYSO</name>
<comment type="function">
    <text evidence="7">Stabilizer subunit of the dolichol-phosphate mannose (DPM) synthase complex; tethers catalytic subunit to the ER.</text>
</comment>
<dbReference type="EMBL" id="QZWG01000008">
    <property type="protein sequence ID" value="RZC00265.1"/>
    <property type="molecule type" value="Genomic_DNA"/>
</dbReference>
<dbReference type="Proteomes" id="UP000289340">
    <property type="component" value="Chromosome 8"/>
</dbReference>
<comment type="similarity">
    <text evidence="2 7">Belongs to the DPM3 family.</text>
</comment>
<evidence type="ECO:0000256" key="4">
    <source>
        <dbReference type="ARBA" id="ARBA00022824"/>
    </source>
</evidence>
<dbReference type="PANTHER" id="PTHR16433">
    <property type="entry name" value="DOLICHOL-PHOSPHATE MANNOSYLTRANSFERASE SUBUNIT 3"/>
    <property type="match status" value="1"/>
</dbReference>
<reference evidence="8 9" key="1">
    <citation type="submission" date="2018-09" db="EMBL/GenBank/DDBJ databases">
        <title>A high-quality reference genome of wild soybean provides a powerful tool to mine soybean genomes.</title>
        <authorList>
            <person name="Xie M."/>
            <person name="Chung C.Y.L."/>
            <person name="Li M.-W."/>
            <person name="Wong F.-L."/>
            <person name="Chan T.-F."/>
            <person name="Lam H.-M."/>
        </authorList>
    </citation>
    <scope>NUCLEOTIDE SEQUENCE [LARGE SCALE GENOMIC DNA]</scope>
    <source>
        <strain evidence="9">cv. W05</strain>
        <tissue evidence="8">Hypocotyl of etiolated seedlings</tissue>
    </source>
</reference>
<dbReference type="UniPathway" id="UPA00378"/>
<evidence type="ECO:0000256" key="2">
    <source>
        <dbReference type="ARBA" id="ARBA00010430"/>
    </source>
</evidence>
<evidence type="ECO:0000256" key="3">
    <source>
        <dbReference type="ARBA" id="ARBA00022692"/>
    </source>
</evidence>
<keyword evidence="6 7" id="KW-0472">Membrane</keyword>
<evidence type="ECO:0000256" key="7">
    <source>
        <dbReference type="RuleBase" id="RU365085"/>
    </source>
</evidence>
<keyword evidence="3 7" id="KW-0812">Transmembrane</keyword>
<evidence type="ECO:0000313" key="9">
    <source>
        <dbReference type="Proteomes" id="UP000289340"/>
    </source>
</evidence>
<dbReference type="Pfam" id="PF08285">
    <property type="entry name" value="DPM3"/>
    <property type="match status" value="1"/>
</dbReference>
<dbReference type="GO" id="GO:0005789">
    <property type="term" value="C:endoplasmic reticulum membrane"/>
    <property type="evidence" value="ECO:0007669"/>
    <property type="project" value="UniProtKB-SubCell"/>
</dbReference>
<comment type="pathway">
    <text evidence="7">Protein modification; protein glycosylation.</text>
</comment>
<comment type="subcellular location">
    <subcellularLocation>
        <location evidence="1 7">Endoplasmic reticulum membrane</location>
        <topology evidence="1 7">Multi-pass membrane protein</topology>
    </subcellularLocation>
</comment>
<dbReference type="GO" id="GO:0006506">
    <property type="term" value="P:GPI anchor biosynthetic process"/>
    <property type="evidence" value="ECO:0007669"/>
    <property type="project" value="TreeGrafter"/>
</dbReference>
<accession>A0A445JP63</accession>
<feature type="transmembrane region" description="Helical" evidence="7">
    <location>
        <begin position="33"/>
        <end position="58"/>
    </location>
</feature>
<evidence type="ECO:0000256" key="5">
    <source>
        <dbReference type="ARBA" id="ARBA00022989"/>
    </source>
</evidence>
<evidence type="ECO:0000313" key="8">
    <source>
        <dbReference type="EMBL" id="RZC00264.1"/>
    </source>
</evidence>
<evidence type="ECO:0000256" key="1">
    <source>
        <dbReference type="ARBA" id="ARBA00004477"/>
    </source>
</evidence>
<comment type="caution">
    <text evidence="8">The sequence shown here is derived from an EMBL/GenBank/DDBJ whole genome shotgun (WGS) entry which is preliminary data.</text>
</comment>
<dbReference type="GO" id="GO:0033185">
    <property type="term" value="C:dolichol-phosphate-mannose synthase complex"/>
    <property type="evidence" value="ECO:0007669"/>
    <property type="project" value="TreeGrafter"/>
</dbReference>
<comment type="subunit">
    <text evidence="7">Component of the dolichol-phosphate mannose (DPM) synthase complex.</text>
</comment>